<dbReference type="InterPro" id="IPR000873">
    <property type="entry name" value="AMP-dep_synth/lig_dom"/>
</dbReference>
<dbReference type="InterPro" id="IPR025110">
    <property type="entry name" value="AMP-bd_C"/>
</dbReference>
<dbReference type="VEuPathDB" id="FungiDB:PV10_05026"/>
<keyword evidence="4" id="KW-1185">Reference proteome</keyword>
<evidence type="ECO:0000259" key="2">
    <source>
        <dbReference type="Pfam" id="PF13193"/>
    </source>
</evidence>
<name>A0A0D1XZZ4_EXOME</name>
<dbReference type="PANTHER" id="PTHR24096">
    <property type="entry name" value="LONG-CHAIN-FATTY-ACID--COA LIGASE"/>
    <property type="match status" value="1"/>
</dbReference>
<dbReference type="InterPro" id="IPR042099">
    <property type="entry name" value="ANL_N_sf"/>
</dbReference>
<dbReference type="CDD" id="cd05911">
    <property type="entry name" value="Firefly_Luc_like"/>
    <property type="match status" value="1"/>
</dbReference>
<proteinExistence type="predicted"/>
<evidence type="ECO:0000313" key="3">
    <source>
        <dbReference type="EMBL" id="KIV93841.1"/>
    </source>
</evidence>
<sequence>MPYRSPYPPIDIPKCNILSYLFPSDKPLSEKPLWIDAANPSHSLSPAQMLLWIKRLAAGLDRIGVGESQAILVFTPNHLYVPVAYLAAAGSKRFFTGVNPIYTVGEAALQMKTVSAAVVLVHPSLLDTGVAAAKQANIPADRVFLFSDTPTETTKGIKDWRTLVASEDEARSWQWDPLEGEAALNTIATINFSSGTTGIPKGVCITHRNLIANASQSIHNKYVGTPYSGDRPRPERWLTFLPLYHAYSQLWTINIACKLGFPAYIMSKFVFEDFLKYIQKYRITEMQVVPPIIVMLAKRAETAKYDISSVKRIICGAAPLSGDLQNEVNRRFGLTIGQAWGMTETTCVGIMIPGETDDKTGSIGHLLPNTEAKLVDEEENEIKEPGTPGELWLRGPQMLKAYWNNPQATRDSITAEGWFKTGDVAVCKDNNWWIVDRKKELIKVNGLQVAPAELEAVLLEHPDVADAAAVGMLIHDEERPRAYVVLQPTINANGNKDFESDIQAFVAARLAKHKHLTGGVVLVDEIPKLASGKIIRKLLKEWAKRDAKALEGTSKPRL</sequence>
<dbReference type="GO" id="GO:0016405">
    <property type="term" value="F:CoA-ligase activity"/>
    <property type="evidence" value="ECO:0007669"/>
    <property type="project" value="TreeGrafter"/>
</dbReference>
<dbReference type="InterPro" id="IPR020845">
    <property type="entry name" value="AMP-binding_CS"/>
</dbReference>
<dbReference type="OrthoDB" id="6509636at2759"/>
<dbReference type="OMA" id="AWPNTDF"/>
<dbReference type="Pfam" id="PF13193">
    <property type="entry name" value="AMP-binding_C"/>
    <property type="match status" value="1"/>
</dbReference>
<dbReference type="GeneID" id="27322871"/>
<dbReference type="PROSITE" id="PS00455">
    <property type="entry name" value="AMP_BINDING"/>
    <property type="match status" value="1"/>
</dbReference>
<dbReference type="EMBL" id="KN847522">
    <property type="protein sequence ID" value="KIV93841.1"/>
    <property type="molecule type" value="Genomic_DNA"/>
</dbReference>
<dbReference type="Gene3D" id="3.40.50.12780">
    <property type="entry name" value="N-terminal domain of ligase-like"/>
    <property type="match status" value="1"/>
</dbReference>
<evidence type="ECO:0000259" key="1">
    <source>
        <dbReference type="Pfam" id="PF00501"/>
    </source>
</evidence>
<dbReference type="InterPro" id="IPR045851">
    <property type="entry name" value="AMP-bd_C_sf"/>
</dbReference>
<gene>
    <name evidence="3" type="ORF">PV10_05026</name>
</gene>
<organism evidence="3 4">
    <name type="scientific">Exophiala mesophila</name>
    <name type="common">Black yeast-like fungus</name>
    <dbReference type="NCBI Taxonomy" id="212818"/>
    <lineage>
        <taxon>Eukaryota</taxon>
        <taxon>Fungi</taxon>
        <taxon>Dikarya</taxon>
        <taxon>Ascomycota</taxon>
        <taxon>Pezizomycotina</taxon>
        <taxon>Eurotiomycetes</taxon>
        <taxon>Chaetothyriomycetidae</taxon>
        <taxon>Chaetothyriales</taxon>
        <taxon>Herpotrichiellaceae</taxon>
        <taxon>Exophiala</taxon>
    </lineage>
</organism>
<dbReference type="Pfam" id="PF00501">
    <property type="entry name" value="AMP-binding"/>
    <property type="match status" value="1"/>
</dbReference>
<protein>
    <recommendedName>
        <fullName evidence="5">4-coumarate-CoA ligase</fullName>
    </recommendedName>
</protein>
<dbReference type="AlphaFoldDB" id="A0A0D1XZZ4"/>
<evidence type="ECO:0000313" key="4">
    <source>
        <dbReference type="Proteomes" id="UP000054302"/>
    </source>
</evidence>
<dbReference type="Proteomes" id="UP000054302">
    <property type="component" value="Unassembled WGS sequence"/>
</dbReference>
<dbReference type="PANTHER" id="PTHR24096:SF194">
    <property type="entry name" value="AMP-DEPENDENT SYNTHETASE_LIGASE DOMAIN-CONTAINING PROTEIN"/>
    <property type="match status" value="1"/>
</dbReference>
<accession>A0A0D1XZZ4</accession>
<dbReference type="HOGENOM" id="CLU_000022_59_2_1"/>
<reference evidence="3 4" key="1">
    <citation type="submission" date="2015-01" db="EMBL/GenBank/DDBJ databases">
        <title>The Genome Sequence of Exophiala mesophila CBS40295.</title>
        <authorList>
            <consortium name="The Broad Institute Genomics Platform"/>
            <person name="Cuomo C."/>
            <person name="de Hoog S."/>
            <person name="Gorbushina A."/>
            <person name="Stielow B."/>
            <person name="Teixiera M."/>
            <person name="Abouelleil A."/>
            <person name="Chapman S.B."/>
            <person name="Priest M."/>
            <person name="Young S.K."/>
            <person name="Wortman J."/>
            <person name="Nusbaum C."/>
            <person name="Birren B."/>
        </authorList>
    </citation>
    <scope>NUCLEOTIDE SEQUENCE [LARGE SCALE GENOMIC DNA]</scope>
    <source>
        <strain evidence="3 4">CBS 40295</strain>
    </source>
</reference>
<dbReference type="STRING" id="212818.A0A0D1XZZ4"/>
<feature type="domain" description="AMP-binding enzyme C-terminal" evidence="2">
    <location>
        <begin position="453"/>
        <end position="533"/>
    </location>
</feature>
<dbReference type="Gene3D" id="3.30.300.30">
    <property type="match status" value="1"/>
</dbReference>
<evidence type="ECO:0008006" key="5">
    <source>
        <dbReference type="Google" id="ProtNLM"/>
    </source>
</evidence>
<dbReference type="SUPFAM" id="SSF56801">
    <property type="entry name" value="Acetyl-CoA synthetase-like"/>
    <property type="match status" value="1"/>
</dbReference>
<feature type="domain" description="AMP-dependent synthetase/ligase" evidence="1">
    <location>
        <begin position="40"/>
        <end position="403"/>
    </location>
</feature>
<dbReference type="RefSeq" id="XP_016225415.1">
    <property type="nucleotide sequence ID" value="XM_016369627.1"/>
</dbReference>